<evidence type="ECO:0000313" key="3">
    <source>
        <dbReference type="Proteomes" id="UP000177626"/>
    </source>
</evidence>
<dbReference type="InterPro" id="IPR039564">
    <property type="entry name" value="Peptidase_C39-like"/>
</dbReference>
<evidence type="ECO:0000259" key="1">
    <source>
        <dbReference type="Pfam" id="PF13529"/>
    </source>
</evidence>
<comment type="caution">
    <text evidence="2">The sequence shown here is derived from an EMBL/GenBank/DDBJ whole genome shotgun (WGS) entry which is preliminary data.</text>
</comment>
<feature type="domain" description="Peptidase C39-like" evidence="1">
    <location>
        <begin position="87"/>
        <end position="228"/>
    </location>
</feature>
<proteinExistence type="predicted"/>
<reference evidence="2 3" key="1">
    <citation type="journal article" date="2016" name="Nat. Commun.">
        <title>Thousands of microbial genomes shed light on interconnected biogeochemical processes in an aquifer system.</title>
        <authorList>
            <person name="Anantharaman K."/>
            <person name="Brown C.T."/>
            <person name="Hug L.A."/>
            <person name="Sharon I."/>
            <person name="Castelle C.J."/>
            <person name="Probst A.J."/>
            <person name="Thomas B.C."/>
            <person name="Singh A."/>
            <person name="Wilkins M.J."/>
            <person name="Karaoz U."/>
            <person name="Brodie E.L."/>
            <person name="Williams K.H."/>
            <person name="Hubbard S.S."/>
            <person name="Banfield J.F."/>
        </authorList>
    </citation>
    <scope>NUCLEOTIDE SEQUENCE [LARGE SCALE GENOMIC DNA]</scope>
</reference>
<evidence type="ECO:0000313" key="2">
    <source>
        <dbReference type="EMBL" id="OGY94365.1"/>
    </source>
</evidence>
<sequence>MKKYILAIIIIIGLGLWWAYQSSRPEIIKIELPVAQDFDNFANENFNPELVVNDVPEELEVTEIPETADEIMEPEPIVKQINDVNLAVPFTSQAPTANWEQPFQDACEEASILMTVYYYQNKKMPSALEVESILNSMVDWQAEFMNGTHDITIEETGQLAQGFFDYQAKVIPNLTAEKIREFLRMGQPMIVPANGHILDNPYFSGDGPDYHMLVVKGFVGDKFITNDPGTKRGADFIYTEENLLAAIADWDKEKALTVGPKVGLILYKD</sequence>
<protein>
    <recommendedName>
        <fullName evidence="1">Peptidase C39-like domain-containing protein</fullName>
    </recommendedName>
</protein>
<dbReference type="Gene3D" id="3.90.70.10">
    <property type="entry name" value="Cysteine proteinases"/>
    <property type="match status" value="1"/>
</dbReference>
<name>A0A1G2BYV6_9BACT</name>
<accession>A0A1G2BYV6</accession>
<dbReference type="EMBL" id="MHKQ01000009">
    <property type="protein sequence ID" value="OGY94365.1"/>
    <property type="molecule type" value="Genomic_DNA"/>
</dbReference>
<dbReference type="Pfam" id="PF13529">
    <property type="entry name" value="Peptidase_C39_2"/>
    <property type="match status" value="1"/>
</dbReference>
<dbReference type="Proteomes" id="UP000177626">
    <property type="component" value="Unassembled WGS sequence"/>
</dbReference>
<gene>
    <name evidence="2" type="ORF">A2406_03045</name>
</gene>
<dbReference type="AlphaFoldDB" id="A0A1G2BYV6"/>
<organism evidence="2 3">
    <name type="scientific">Candidatus Komeilibacteria bacterium RIFOXYC1_FULL_37_11</name>
    <dbReference type="NCBI Taxonomy" id="1798555"/>
    <lineage>
        <taxon>Bacteria</taxon>
        <taxon>Candidatus Komeiliibacteriota</taxon>
    </lineage>
</organism>